<comment type="caution">
    <text evidence="1">The sequence shown here is derived from an EMBL/GenBank/DDBJ whole genome shotgun (WGS) entry which is preliminary data.</text>
</comment>
<reference evidence="1" key="1">
    <citation type="journal article" date="2015" name="Nature">
        <title>Complex archaea that bridge the gap between prokaryotes and eukaryotes.</title>
        <authorList>
            <person name="Spang A."/>
            <person name="Saw J.H."/>
            <person name="Jorgensen S.L."/>
            <person name="Zaremba-Niedzwiedzka K."/>
            <person name="Martijn J."/>
            <person name="Lind A.E."/>
            <person name="van Eijk R."/>
            <person name="Schleper C."/>
            <person name="Guy L."/>
            <person name="Ettema T.J."/>
        </authorList>
    </citation>
    <scope>NUCLEOTIDE SEQUENCE</scope>
</reference>
<sequence length="80" mass="9696">MKTRLINVGEVEDIEVLDPENMEDIRRLTSDRRDLFHLASRGFDQCRRSYLMRVIKRGESERFVRDAARDYHYHRGTRLQ</sequence>
<accession>A0A0F9ENB0</accession>
<organism evidence="1">
    <name type="scientific">marine sediment metagenome</name>
    <dbReference type="NCBI Taxonomy" id="412755"/>
    <lineage>
        <taxon>unclassified sequences</taxon>
        <taxon>metagenomes</taxon>
        <taxon>ecological metagenomes</taxon>
    </lineage>
</organism>
<dbReference type="EMBL" id="LAZR01024323">
    <property type="protein sequence ID" value="KKL75534.1"/>
    <property type="molecule type" value="Genomic_DNA"/>
</dbReference>
<gene>
    <name evidence="1" type="ORF">LCGC14_2053880</name>
</gene>
<evidence type="ECO:0000313" key="1">
    <source>
        <dbReference type="EMBL" id="KKL75534.1"/>
    </source>
</evidence>
<dbReference type="AlphaFoldDB" id="A0A0F9ENB0"/>
<protein>
    <submittedName>
        <fullName evidence="1">Uncharacterized protein</fullName>
    </submittedName>
</protein>
<proteinExistence type="predicted"/>
<name>A0A0F9ENB0_9ZZZZ</name>